<evidence type="ECO:0000313" key="3">
    <source>
        <dbReference type="EMBL" id="TSH90345.1"/>
    </source>
</evidence>
<dbReference type="Proteomes" id="UP000318405">
    <property type="component" value="Unassembled WGS sequence"/>
</dbReference>
<sequence>MKARIALLFLCCGLTAAAGAADWPSKAVRVVVPYGAGSAPDTIARMIFERVQRHTGQAVVIENRGGASGMIGAAVVANAAPDGHTLVLAPSGPLAMNALLYKQMSYDPGTDLAPVSLVAETPTILVVANDIEASNANDLLAEMASPRRKLAYASPGTGTLGHLIMAYLVARSGPNADVPHVAYSGSPQIITALMAGDVQMAVSSPLTVAPAVASGKVRAIAAIGPERSAIFPDVPTLREQGIDFTPTSWFGLYTTGGTPAEIRDAIHREVRLALQDQGLLDSYALQGLSVRDLDPPAFAKYVQDDLALWKPIIEAYGIALD</sequence>
<evidence type="ECO:0000313" key="4">
    <source>
        <dbReference type="Proteomes" id="UP000318405"/>
    </source>
</evidence>
<keyword evidence="4" id="KW-1185">Reference proteome</keyword>
<comment type="caution">
    <text evidence="3">The sequence shown here is derived from an EMBL/GenBank/DDBJ whole genome shotgun (WGS) entry which is preliminary data.</text>
</comment>
<dbReference type="Gene3D" id="3.40.190.10">
    <property type="entry name" value="Periplasmic binding protein-like II"/>
    <property type="match status" value="1"/>
</dbReference>
<feature type="chain" id="PRO_5021942089" evidence="2">
    <location>
        <begin position="21"/>
        <end position="321"/>
    </location>
</feature>
<dbReference type="OrthoDB" id="8682312at2"/>
<dbReference type="RefSeq" id="WP_143950261.1">
    <property type="nucleotide sequence ID" value="NZ_BAABMB010000003.1"/>
</dbReference>
<dbReference type="Pfam" id="PF03401">
    <property type="entry name" value="TctC"/>
    <property type="match status" value="1"/>
</dbReference>
<keyword evidence="2" id="KW-0732">Signal</keyword>
<protein>
    <submittedName>
        <fullName evidence="3">Tripartite tricarboxylate transporter substrate binding protein</fullName>
    </submittedName>
</protein>
<comment type="similarity">
    <text evidence="1">Belongs to the UPF0065 (bug) family.</text>
</comment>
<dbReference type="Gene3D" id="3.40.190.150">
    <property type="entry name" value="Bordetella uptake gene, domain 1"/>
    <property type="match status" value="1"/>
</dbReference>
<dbReference type="PIRSF" id="PIRSF017082">
    <property type="entry name" value="YflP"/>
    <property type="match status" value="1"/>
</dbReference>
<dbReference type="InterPro" id="IPR005064">
    <property type="entry name" value="BUG"/>
</dbReference>
<proteinExistence type="inferred from homology"/>
<evidence type="ECO:0000256" key="1">
    <source>
        <dbReference type="ARBA" id="ARBA00006987"/>
    </source>
</evidence>
<dbReference type="SUPFAM" id="SSF53850">
    <property type="entry name" value="Periplasmic binding protein-like II"/>
    <property type="match status" value="1"/>
</dbReference>
<dbReference type="InterPro" id="IPR042100">
    <property type="entry name" value="Bug_dom1"/>
</dbReference>
<organism evidence="3 4">
    <name type="scientific">Verticiella sediminum</name>
    <dbReference type="NCBI Taxonomy" id="1247510"/>
    <lineage>
        <taxon>Bacteria</taxon>
        <taxon>Pseudomonadati</taxon>
        <taxon>Pseudomonadota</taxon>
        <taxon>Betaproteobacteria</taxon>
        <taxon>Burkholderiales</taxon>
        <taxon>Alcaligenaceae</taxon>
        <taxon>Verticiella</taxon>
    </lineage>
</organism>
<dbReference type="CDD" id="cd07012">
    <property type="entry name" value="PBP2_Bug_TTT"/>
    <property type="match status" value="1"/>
</dbReference>
<feature type="signal peptide" evidence="2">
    <location>
        <begin position="1"/>
        <end position="20"/>
    </location>
</feature>
<dbReference type="PANTHER" id="PTHR42928:SF5">
    <property type="entry name" value="BLR1237 PROTEIN"/>
    <property type="match status" value="1"/>
</dbReference>
<accession>A0A556ABS8</accession>
<name>A0A556ABS8_9BURK</name>
<dbReference type="PANTHER" id="PTHR42928">
    <property type="entry name" value="TRICARBOXYLATE-BINDING PROTEIN"/>
    <property type="match status" value="1"/>
</dbReference>
<dbReference type="EMBL" id="VLTJ01000039">
    <property type="protein sequence ID" value="TSH90345.1"/>
    <property type="molecule type" value="Genomic_DNA"/>
</dbReference>
<gene>
    <name evidence="3" type="ORF">FOZ76_21205</name>
</gene>
<dbReference type="AlphaFoldDB" id="A0A556ABS8"/>
<evidence type="ECO:0000256" key="2">
    <source>
        <dbReference type="SAM" id="SignalP"/>
    </source>
</evidence>
<reference evidence="3 4" key="1">
    <citation type="submission" date="2019-07" db="EMBL/GenBank/DDBJ databases">
        <title>Qingshengfaniella alkalisoli gen. nov., sp. nov., isolated from saline soil.</title>
        <authorList>
            <person name="Xu L."/>
            <person name="Huang X.-X."/>
            <person name="Sun J.-Q."/>
        </authorList>
    </citation>
    <scope>NUCLEOTIDE SEQUENCE [LARGE SCALE GENOMIC DNA]</scope>
    <source>
        <strain evidence="3 4">DSM 27279</strain>
    </source>
</reference>